<feature type="compositionally biased region" description="Basic and acidic residues" evidence="6">
    <location>
        <begin position="491"/>
        <end position="501"/>
    </location>
</feature>
<evidence type="ECO:0000256" key="6">
    <source>
        <dbReference type="SAM" id="MobiDB-lite"/>
    </source>
</evidence>
<dbReference type="CDD" id="cd01335">
    <property type="entry name" value="Radical_SAM"/>
    <property type="match status" value="1"/>
</dbReference>
<dbReference type="InterPro" id="IPR007197">
    <property type="entry name" value="rSAM"/>
</dbReference>
<dbReference type="SFLD" id="SFLDG01123">
    <property type="entry name" value="methyltransferase_(Class_B)"/>
    <property type="match status" value="1"/>
</dbReference>
<dbReference type="GO" id="GO:0051539">
    <property type="term" value="F:4 iron, 4 sulfur cluster binding"/>
    <property type="evidence" value="ECO:0007669"/>
    <property type="project" value="UniProtKB-KW"/>
</dbReference>
<feature type="domain" description="Radical SAM core" evidence="8">
    <location>
        <begin position="200"/>
        <end position="434"/>
    </location>
</feature>
<evidence type="ECO:0000313" key="9">
    <source>
        <dbReference type="EMBL" id="GGA79898.1"/>
    </source>
</evidence>
<dbReference type="SFLD" id="SFLDS00029">
    <property type="entry name" value="Radical_SAM"/>
    <property type="match status" value="1"/>
</dbReference>
<dbReference type="EMBL" id="BMJB01000004">
    <property type="protein sequence ID" value="GGA79898.1"/>
    <property type="molecule type" value="Genomic_DNA"/>
</dbReference>
<evidence type="ECO:0000256" key="4">
    <source>
        <dbReference type="ARBA" id="ARBA00023004"/>
    </source>
</evidence>
<keyword evidence="3" id="KW-0479">Metal-binding</keyword>
<dbReference type="PROSITE" id="PS51918">
    <property type="entry name" value="RADICAL_SAM"/>
    <property type="match status" value="1"/>
</dbReference>
<reference evidence="9" key="2">
    <citation type="submission" date="2020-09" db="EMBL/GenBank/DDBJ databases">
        <authorList>
            <person name="Sun Q."/>
            <person name="Zhou Y."/>
        </authorList>
    </citation>
    <scope>NUCLEOTIDE SEQUENCE</scope>
    <source>
        <strain evidence="9">CGMCC 1.15447</strain>
    </source>
</reference>
<dbReference type="Pfam" id="PF04055">
    <property type="entry name" value="Radical_SAM"/>
    <property type="match status" value="1"/>
</dbReference>
<dbReference type="SUPFAM" id="SSF102114">
    <property type="entry name" value="Radical SAM enzymes"/>
    <property type="match status" value="1"/>
</dbReference>
<dbReference type="InterPro" id="IPR006158">
    <property type="entry name" value="Cobalamin-bd"/>
</dbReference>
<dbReference type="Proteomes" id="UP000648801">
    <property type="component" value="Unassembled WGS sequence"/>
</dbReference>
<organism evidence="9 10">
    <name type="scientific">Edaphobacter acidisoli</name>
    <dbReference type="NCBI Taxonomy" id="2040573"/>
    <lineage>
        <taxon>Bacteria</taxon>
        <taxon>Pseudomonadati</taxon>
        <taxon>Acidobacteriota</taxon>
        <taxon>Terriglobia</taxon>
        <taxon>Terriglobales</taxon>
        <taxon>Acidobacteriaceae</taxon>
        <taxon>Edaphobacter</taxon>
    </lineage>
</organism>
<protein>
    <submittedName>
        <fullName evidence="9">Hopanoid biosynthesis associated radical SAM protein HpnJ</fullName>
    </submittedName>
</protein>
<dbReference type="InterPro" id="IPR006638">
    <property type="entry name" value="Elp3/MiaA/NifB-like_rSAM"/>
</dbReference>
<dbReference type="PROSITE" id="PS51332">
    <property type="entry name" value="B12_BINDING"/>
    <property type="match status" value="1"/>
</dbReference>
<feature type="domain" description="B12-binding" evidence="7">
    <location>
        <begin position="18"/>
        <end position="151"/>
    </location>
</feature>
<evidence type="ECO:0000259" key="8">
    <source>
        <dbReference type="PROSITE" id="PS51918"/>
    </source>
</evidence>
<dbReference type="GO" id="GO:0005829">
    <property type="term" value="C:cytosol"/>
    <property type="evidence" value="ECO:0007669"/>
    <property type="project" value="TreeGrafter"/>
</dbReference>
<evidence type="ECO:0000256" key="5">
    <source>
        <dbReference type="ARBA" id="ARBA00023014"/>
    </source>
</evidence>
<dbReference type="RefSeq" id="WP_188760729.1">
    <property type="nucleotide sequence ID" value="NZ_BMJB01000004.1"/>
</dbReference>
<keyword evidence="4" id="KW-0408">Iron</keyword>
<evidence type="ECO:0000259" key="7">
    <source>
        <dbReference type="PROSITE" id="PS51332"/>
    </source>
</evidence>
<evidence type="ECO:0000256" key="3">
    <source>
        <dbReference type="ARBA" id="ARBA00022723"/>
    </source>
</evidence>
<dbReference type="SMART" id="SM00729">
    <property type="entry name" value="Elp3"/>
    <property type="match status" value="1"/>
</dbReference>
<proteinExistence type="predicted"/>
<dbReference type="InterPro" id="IPR051198">
    <property type="entry name" value="BchE-like"/>
</dbReference>
<dbReference type="PANTHER" id="PTHR43409">
    <property type="entry name" value="ANAEROBIC MAGNESIUM-PROTOPORPHYRIN IX MONOMETHYL ESTER CYCLASE-RELATED"/>
    <property type="match status" value="1"/>
</dbReference>
<dbReference type="Pfam" id="PF02310">
    <property type="entry name" value="B12-binding"/>
    <property type="match status" value="1"/>
</dbReference>
<feature type="region of interest" description="Disordered" evidence="6">
    <location>
        <begin position="491"/>
        <end position="510"/>
    </location>
</feature>
<name>A0A916W9V6_9BACT</name>
<dbReference type="GO" id="GO:0031419">
    <property type="term" value="F:cobalamin binding"/>
    <property type="evidence" value="ECO:0007669"/>
    <property type="project" value="InterPro"/>
</dbReference>
<keyword evidence="2" id="KW-0949">S-adenosyl-L-methionine</keyword>
<evidence type="ECO:0000313" key="10">
    <source>
        <dbReference type="Proteomes" id="UP000648801"/>
    </source>
</evidence>
<comment type="cofactor">
    <cofactor evidence="1">
        <name>[4Fe-4S] cluster</name>
        <dbReference type="ChEBI" id="CHEBI:49883"/>
    </cofactor>
</comment>
<dbReference type="Gene3D" id="3.80.30.20">
    <property type="entry name" value="tm_1862 like domain"/>
    <property type="match status" value="1"/>
</dbReference>
<keyword evidence="5" id="KW-0411">Iron-sulfur</keyword>
<evidence type="ECO:0000256" key="1">
    <source>
        <dbReference type="ARBA" id="ARBA00001966"/>
    </source>
</evidence>
<gene>
    <name evidence="9" type="ORF">GCM10011507_33950</name>
</gene>
<dbReference type="PANTHER" id="PTHR43409:SF16">
    <property type="entry name" value="SLR0320 PROTEIN"/>
    <property type="match status" value="1"/>
</dbReference>
<evidence type="ECO:0000256" key="2">
    <source>
        <dbReference type="ARBA" id="ARBA00022691"/>
    </source>
</evidence>
<keyword evidence="10" id="KW-1185">Reference proteome</keyword>
<dbReference type="SFLD" id="SFLDG01082">
    <property type="entry name" value="B12-binding_domain_containing"/>
    <property type="match status" value="1"/>
</dbReference>
<reference evidence="9" key="1">
    <citation type="journal article" date="2014" name="Int. J. Syst. Evol. Microbiol.">
        <title>Complete genome sequence of Corynebacterium casei LMG S-19264T (=DSM 44701T), isolated from a smear-ripened cheese.</title>
        <authorList>
            <consortium name="US DOE Joint Genome Institute (JGI-PGF)"/>
            <person name="Walter F."/>
            <person name="Albersmeier A."/>
            <person name="Kalinowski J."/>
            <person name="Ruckert C."/>
        </authorList>
    </citation>
    <scope>NUCLEOTIDE SEQUENCE</scope>
    <source>
        <strain evidence="9">CGMCC 1.15447</strain>
    </source>
</reference>
<accession>A0A916W9V6</accession>
<dbReference type="AlphaFoldDB" id="A0A916W9V6"/>
<sequence>MRVLFLNPPFHPRFSREQRSPAVTKSGTLYYPKWLSTAAGVAIKNGHDVDLVDAPAGGFSVQAVIDRITAKSIEAVVCDTSTPSILNDVSVVEALIAAHPSLHVLLVGRHVSSLPRETLKMSSALQAVAIREYEYTVRDWLSAKECGADLATVDGLVWRNAAGEIISNKQREAIENLDELPFVSEVYKRFLHTPDYFYGHSLWPLVVFDTSRGCPYHCSFCVYPQTFSGHRMRFRSVSNVADEFEFVAREMPEIKTVMLEDDTFIVSKPRTLELANELIRRGNKLPFDANCRADVGSDVEFLSVLHKAGARLFCVGFESGDVEVINGMHKNNDDRRDAKYHEEAHRFVRRCRDAGIMVHGCFMVGNLNETPASMEKTLSFAKKLCPDTAQFFPIMVYPGTVAYEEAKKREYIQIEDWGAWLTKDGLHNSVVTLPHITHEQLVSFCDRARRSFYLAPKYLGYKLKQSLTDRRELQRNVKGFLTLSKYLVKGSQHDKSEKADAASKPQGATA</sequence>
<dbReference type="GO" id="GO:0046872">
    <property type="term" value="F:metal ion binding"/>
    <property type="evidence" value="ECO:0007669"/>
    <property type="project" value="UniProtKB-KW"/>
</dbReference>
<dbReference type="InterPro" id="IPR034466">
    <property type="entry name" value="Methyltransferase_Class_B"/>
</dbReference>
<dbReference type="InterPro" id="IPR023404">
    <property type="entry name" value="rSAM_horseshoe"/>
</dbReference>
<dbReference type="GO" id="GO:0003824">
    <property type="term" value="F:catalytic activity"/>
    <property type="evidence" value="ECO:0007669"/>
    <property type="project" value="InterPro"/>
</dbReference>
<comment type="caution">
    <text evidence="9">The sequence shown here is derived from an EMBL/GenBank/DDBJ whole genome shotgun (WGS) entry which is preliminary data.</text>
</comment>
<dbReference type="InterPro" id="IPR058240">
    <property type="entry name" value="rSAM_sf"/>
</dbReference>